<dbReference type="Proteomes" id="UP000001357">
    <property type="component" value="Unassembled WGS sequence"/>
</dbReference>
<dbReference type="KEGG" id="mbr:MONBRDRAFT_31910"/>
<proteinExistence type="predicted"/>
<protein>
    <recommendedName>
        <fullName evidence="4">Extracellular membrane protein CFEM domain-containing protein</fullName>
    </recommendedName>
</protein>
<evidence type="ECO:0000313" key="2">
    <source>
        <dbReference type="EMBL" id="EDQ90510.1"/>
    </source>
</evidence>
<evidence type="ECO:0000313" key="3">
    <source>
        <dbReference type="Proteomes" id="UP000001357"/>
    </source>
</evidence>
<organism evidence="2 3">
    <name type="scientific">Monosiga brevicollis</name>
    <name type="common">Choanoflagellate</name>
    <dbReference type="NCBI Taxonomy" id="81824"/>
    <lineage>
        <taxon>Eukaryota</taxon>
        <taxon>Choanoflagellata</taxon>
        <taxon>Craspedida</taxon>
        <taxon>Salpingoecidae</taxon>
        <taxon>Monosiga</taxon>
    </lineage>
</organism>
<keyword evidence="1" id="KW-0732">Signal</keyword>
<evidence type="ECO:0000256" key="1">
    <source>
        <dbReference type="SAM" id="SignalP"/>
    </source>
</evidence>
<name>A9UW69_MONBE</name>
<dbReference type="RefSeq" id="XP_001744561.1">
    <property type="nucleotide sequence ID" value="XM_001744509.1"/>
</dbReference>
<reference evidence="2 3" key="1">
    <citation type="journal article" date="2008" name="Nature">
        <title>The genome of the choanoflagellate Monosiga brevicollis and the origin of metazoans.</title>
        <authorList>
            <consortium name="JGI Sequencing"/>
            <person name="King N."/>
            <person name="Westbrook M.J."/>
            <person name="Young S.L."/>
            <person name="Kuo A."/>
            <person name="Abedin M."/>
            <person name="Chapman J."/>
            <person name="Fairclough S."/>
            <person name="Hellsten U."/>
            <person name="Isogai Y."/>
            <person name="Letunic I."/>
            <person name="Marr M."/>
            <person name="Pincus D."/>
            <person name="Putnam N."/>
            <person name="Rokas A."/>
            <person name="Wright K.J."/>
            <person name="Zuzow R."/>
            <person name="Dirks W."/>
            <person name="Good M."/>
            <person name="Goodstein D."/>
            <person name="Lemons D."/>
            <person name="Li W."/>
            <person name="Lyons J.B."/>
            <person name="Morris A."/>
            <person name="Nichols S."/>
            <person name="Richter D.J."/>
            <person name="Salamov A."/>
            <person name="Bork P."/>
            <person name="Lim W.A."/>
            <person name="Manning G."/>
            <person name="Miller W.T."/>
            <person name="McGinnis W."/>
            <person name="Shapiro H."/>
            <person name="Tjian R."/>
            <person name="Grigoriev I.V."/>
            <person name="Rokhsar D."/>
        </authorList>
    </citation>
    <scope>NUCLEOTIDE SEQUENCE [LARGE SCALE GENOMIC DNA]</scope>
    <source>
        <strain evidence="3">MX1 / ATCC 50154</strain>
    </source>
</reference>
<sequence length="243" mass="25439">MARFSVFALALLALVGTSAACTTSDYTSAYTAIANCITPLSSDLQVCYNTNDYSNIGDCICSSLQSYTSCLITALNNHPCTDATMTTYIRNFLSAYTSYACQLLVRFNIVFTISVPADFASFSEPQAKAFAIAVLQAGGVTDVDANALVTSWRLMTSARRANPQVQFTMEFEGGVPPAGGSMEKSYDNVQYTDENGDTASDSVVADDVEMSASEVGTTKSPGSACGVQTGLAALGAVAAANLL</sequence>
<dbReference type="InParanoid" id="A9UW69"/>
<dbReference type="AlphaFoldDB" id="A9UW69"/>
<gene>
    <name evidence="2" type="ORF">MONBRDRAFT_31910</name>
</gene>
<feature type="chain" id="PRO_5002742494" description="Extracellular membrane protein CFEM domain-containing protein" evidence="1">
    <location>
        <begin position="21"/>
        <end position="243"/>
    </location>
</feature>
<keyword evidence="3" id="KW-1185">Reference proteome</keyword>
<dbReference type="GeneID" id="5889824"/>
<dbReference type="PROSITE" id="PS51257">
    <property type="entry name" value="PROKAR_LIPOPROTEIN"/>
    <property type="match status" value="1"/>
</dbReference>
<dbReference type="EMBL" id="CH991547">
    <property type="protein sequence ID" value="EDQ90510.1"/>
    <property type="molecule type" value="Genomic_DNA"/>
</dbReference>
<evidence type="ECO:0008006" key="4">
    <source>
        <dbReference type="Google" id="ProtNLM"/>
    </source>
</evidence>
<feature type="signal peptide" evidence="1">
    <location>
        <begin position="1"/>
        <end position="20"/>
    </location>
</feature>
<accession>A9UW69</accession>